<accession>A0A9X9S4F7</accession>
<dbReference type="InterPro" id="IPR036866">
    <property type="entry name" value="RibonucZ/Hydroxyglut_hydro"/>
</dbReference>
<dbReference type="SUPFAM" id="SSF56281">
    <property type="entry name" value="Metallo-hydrolase/oxidoreductase"/>
    <property type="match status" value="1"/>
</dbReference>
<evidence type="ECO:0000313" key="2">
    <source>
        <dbReference type="EMBL" id="WAI01759.1"/>
    </source>
</evidence>
<organism evidence="2 3">
    <name type="scientific">Methanogenium organophilum</name>
    <dbReference type="NCBI Taxonomy" id="2199"/>
    <lineage>
        <taxon>Archaea</taxon>
        <taxon>Methanobacteriati</taxon>
        <taxon>Methanobacteriota</taxon>
        <taxon>Stenosarchaea group</taxon>
        <taxon>Methanomicrobia</taxon>
        <taxon>Methanomicrobiales</taxon>
        <taxon>Methanomicrobiaceae</taxon>
        <taxon>Methanogenium</taxon>
    </lineage>
</organism>
<evidence type="ECO:0000313" key="3">
    <source>
        <dbReference type="Proteomes" id="UP001163096"/>
    </source>
</evidence>
<dbReference type="Pfam" id="PF00753">
    <property type="entry name" value="Lactamase_B"/>
    <property type="match status" value="1"/>
</dbReference>
<feature type="domain" description="Metallo-beta-lactamase" evidence="1">
    <location>
        <begin position="38"/>
        <end position="230"/>
    </location>
</feature>
<dbReference type="InterPro" id="IPR001279">
    <property type="entry name" value="Metallo-B-lactamas"/>
</dbReference>
<keyword evidence="3" id="KW-1185">Reference proteome</keyword>
<protein>
    <submittedName>
        <fullName evidence="2">MBL fold metallo-hydrolase</fullName>
    </submittedName>
</protein>
<dbReference type="InterPro" id="IPR039344">
    <property type="entry name" value="MBLAC1"/>
</dbReference>
<dbReference type="SMART" id="SM00849">
    <property type="entry name" value="Lactamase_B"/>
    <property type="match status" value="1"/>
</dbReference>
<sequence>MPVHDIRIIKPGSILIDAFEVPASQTIAMKKRTGIGGGSTVTYLASDKTVLVDTGYDYEENTSAENRDANRQRLIHCLMDAGLTPQDIDIVFITHWHADHFMNLSLFPESEVICSEAVVQRHGLAFTGVADKTEIADGIRVCCTPGHTVDHASLLVTTEPLRYRERTQSGGSISGIGSVTVAVAGDAIIDAAYYCTEKFWDYNADFYSHEAARTSSETLSAQADFIIPGHGTLFRNIRKDESMIARKEQDPNQ</sequence>
<dbReference type="RefSeq" id="WP_268187025.1">
    <property type="nucleotide sequence ID" value="NZ_CP113361.1"/>
</dbReference>
<dbReference type="EMBL" id="CP113361">
    <property type="protein sequence ID" value="WAI01759.1"/>
    <property type="molecule type" value="Genomic_DNA"/>
</dbReference>
<dbReference type="PANTHER" id="PTHR23200:SF49">
    <property type="entry name" value="METALLO-BETA-LACTAMASE DOMAIN-CONTAINING PROTEIN"/>
    <property type="match status" value="1"/>
</dbReference>
<reference evidence="2" key="1">
    <citation type="submission" date="2022-11" db="EMBL/GenBank/DDBJ databases">
        <title>Complete genome sequence of Methanogenium organophilum DSM 3596.</title>
        <authorList>
            <person name="Chen S.-C."/>
            <person name="Lai S.-J."/>
            <person name="You Y.-T."/>
        </authorList>
    </citation>
    <scope>NUCLEOTIDE SEQUENCE</scope>
    <source>
        <strain evidence="2">DSM 3596</strain>
    </source>
</reference>
<dbReference type="PANTHER" id="PTHR23200">
    <property type="entry name" value="METALLO-BETA-LACTAMASE DOMAIN-CONTAINING PROTEIN 1"/>
    <property type="match status" value="1"/>
</dbReference>
<name>A0A9X9S4F7_METOG</name>
<evidence type="ECO:0000259" key="1">
    <source>
        <dbReference type="SMART" id="SM00849"/>
    </source>
</evidence>
<dbReference type="Gene3D" id="3.60.15.10">
    <property type="entry name" value="Ribonuclease Z/Hydroxyacylglutathione hydrolase-like"/>
    <property type="match status" value="1"/>
</dbReference>
<dbReference type="GeneID" id="76833931"/>
<dbReference type="AlphaFoldDB" id="A0A9X9S4F7"/>
<dbReference type="Proteomes" id="UP001163096">
    <property type="component" value="Chromosome"/>
</dbReference>
<proteinExistence type="predicted"/>
<gene>
    <name evidence="2" type="ORF">OU421_02475</name>
</gene>
<dbReference type="KEGG" id="mou:OU421_02475"/>